<dbReference type="SUPFAM" id="SSF53756">
    <property type="entry name" value="UDP-Glycosyltransferase/glycogen phosphorylase"/>
    <property type="match status" value="1"/>
</dbReference>
<dbReference type="Gene3D" id="3.40.50.2000">
    <property type="entry name" value="Glycogen Phosphorylase B"/>
    <property type="match status" value="1"/>
</dbReference>
<accession>A0A1F6BC70</accession>
<dbReference type="Pfam" id="PF13692">
    <property type="entry name" value="Glyco_trans_1_4"/>
    <property type="match status" value="1"/>
</dbReference>
<protein>
    <recommendedName>
        <fullName evidence="3">Glycosyl transferase family 1 domain-containing protein</fullName>
    </recommendedName>
</protein>
<dbReference type="EMBL" id="MFKE01000028">
    <property type="protein sequence ID" value="OGG34478.1"/>
    <property type="molecule type" value="Genomic_DNA"/>
</dbReference>
<evidence type="ECO:0000313" key="2">
    <source>
        <dbReference type="Proteomes" id="UP000176186"/>
    </source>
</evidence>
<dbReference type="AlphaFoldDB" id="A0A1F6BC70"/>
<comment type="caution">
    <text evidence="1">The sequence shown here is derived from an EMBL/GenBank/DDBJ whole genome shotgun (WGS) entry which is preliminary data.</text>
</comment>
<dbReference type="Proteomes" id="UP000176186">
    <property type="component" value="Unassembled WGS sequence"/>
</dbReference>
<evidence type="ECO:0008006" key="3">
    <source>
        <dbReference type="Google" id="ProtNLM"/>
    </source>
</evidence>
<reference evidence="1 2" key="1">
    <citation type="journal article" date="2016" name="Nat. Commun.">
        <title>Thousands of microbial genomes shed light on interconnected biogeochemical processes in an aquifer system.</title>
        <authorList>
            <person name="Anantharaman K."/>
            <person name="Brown C.T."/>
            <person name="Hug L.A."/>
            <person name="Sharon I."/>
            <person name="Castelle C.J."/>
            <person name="Probst A.J."/>
            <person name="Thomas B.C."/>
            <person name="Singh A."/>
            <person name="Wilkins M.J."/>
            <person name="Karaoz U."/>
            <person name="Brodie E.L."/>
            <person name="Williams K.H."/>
            <person name="Hubbard S.S."/>
            <person name="Banfield J.F."/>
        </authorList>
    </citation>
    <scope>NUCLEOTIDE SEQUENCE [LARGE SCALE GENOMIC DNA]</scope>
</reference>
<name>A0A1F6BC70_9BACT</name>
<gene>
    <name evidence="1" type="ORF">A2363_04735</name>
</gene>
<organism evidence="1 2">
    <name type="scientific">Candidatus Gottesmanbacteria bacterium RIFOXYB1_FULL_47_11</name>
    <dbReference type="NCBI Taxonomy" id="1798401"/>
    <lineage>
        <taxon>Bacteria</taxon>
        <taxon>Candidatus Gottesmaniibacteriota</taxon>
    </lineage>
</organism>
<sequence length="386" mass="44033">MQLSKNANVLILSHFYTRTTGGGGPPQELRDYLLKKIKKIVYIEHPFPRSDDKRSSMSIYENGVLRKIVFTKPRLGSEGFFYLADFWINSYFIVASKTIFNVCIALDCLNTLNMIPFRFFGITKKLIFYVIDYTPKRFSNTLLNFIYLTSDRLASRHADTIWNNSPKMHEARSALGIRHMAPSVILPTGANLERIRPLPIEKIYRHQIIFVGVLWEKQGLQLVIRALPNIISRVNRVRLVIVGKGDYTGKLKKLARGLHVEKHVRFLGFVEKHTAVERLLCKSAIGIAPYMPIPDNFTYFSNPGKPKLYLGCGLPVVITDVPAIARVIESHRAGMIIDYTVESIQKKLLKLLTDDKLYNTYRNNALALSKNYDTNTLIRKALAGTK</sequence>
<evidence type="ECO:0000313" key="1">
    <source>
        <dbReference type="EMBL" id="OGG34478.1"/>
    </source>
</evidence>
<dbReference type="CDD" id="cd03801">
    <property type="entry name" value="GT4_PimA-like"/>
    <property type="match status" value="1"/>
</dbReference>
<dbReference type="STRING" id="1798401.A2363_04735"/>
<proteinExistence type="predicted"/>
<dbReference type="PANTHER" id="PTHR12526">
    <property type="entry name" value="GLYCOSYLTRANSFERASE"/>
    <property type="match status" value="1"/>
</dbReference>